<feature type="compositionally biased region" description="Basic and acidic residues" evidence="5">
    <location>
        <begin position="393"/>
        <end position="403"/>
    </location>
</feature>
<evidence type="ECO:0000256" key="6">
    <source>
        <dbReference type="SAM" id="Phobius"/>
    </source>
</evidence>
<dbReference type="OrthoDB" id="422206at2759"/>
<comment type="subcellular location">
    <subcellularLocation>
        <location evidence="1">Membrane</location>
        <topology evidence="1">Multi-pass membrane protein</topology>
    </subcellularLocation>
</comment>
<feature type="compositionally biased region" description="Basic and acidic residues" evidence="5">
    <location>
        <begin position="86"/>
        <end position="101"/>
    </location>
</feature>
<dbReference type="VEuPathDB" id="TriTrypDB:TM35_000012030"/>
<keyword evidence="3 6" id="KW-1133">Transmembrane helix</keyword>
<dbReference type="GeneID" id="39980664"/>
<dbReference type="PANTHER" id="PTHR10924">
    <property type="entry name" value="MAJOR FACILITATOR SUPERFAMILY PROTEIN-RELATED"/>
    <property type="match status" value="1"/>
</dbReference>
<keyword evidence="2 6" id="KW-0812">Transmembrane</keyword>
<feature type="transmembrane region" description="Helical" evidence="6">
    <location>
        <begin position="226"/>
        <end position="247"/>
    </location>
</feature>
<accession>A0A1X0P8S3</accession>
<evidence type="ECO:0000256" key="5">
    <source>
        <dbReference type="SAM" id="MobiDB-lite"/>
    </source>
</evidence>
<dbReference type="Gene3D" id="1.20.1250.20">
    <property type="entry name" value="MFS general substrate transporter like domains"/>
    <property type="match status" value="2"/>
</dbReference>
<evidence type="ECO:0000313" key="8">
    <source>
        <dbReference type="Proteomes" id="UP000192257"/>
    </source>
</evidence>
<dbReference type="PANTHER" id="PTHR10924:SF6">
    <property type="entry name" value="SOLUTE CARRIER FAMILY 49 MEMBER A3"/>
    <property type="match status" value="1"/>
</dbReference>
<feature type="transmembrane region" description="Helical" evidence="6">
    <location>
        <begin position="652"/>
        <end position="676"/>
    </location>
</feature>
<name>A0A1X0P8S3_9TRYP</name>
<feature type="transmembrane region" description="Helical" evidence="6">
    <location>
        <begin position="610"/>
        <end position="632"/>
    </location>
</feature>
<reference evidence="7 8" key="1">
    <citation type="submission" date="2017-03" db="EMBL/GenBank/DDBJ databases">
        <title>An alternative strategy for trypanosome survival in the mammalian bloodstream revealed through genome and transcriptome analysis of the ubiquitous bovine parasite Trypanosoma (Megatrypanum) theileri.</title>
        <authorList>
            <person name="Kelly S."/>
            <person name="Ivens A."/>
            <person name="Mott A."/>
            <person name="O'Neill E."/>
            <person name="Emms D."/>
            <person name="Macleod O."/>
            <person name="Voorheis P."/>
            <person name="Matthews J."/>
            <person name="Matthews K."/>
            <person name="Carrington M."/>
        </authorList>
    </citation>
    <scope>NUCLEOTIDE SEQUENCE [LARGE SCALE GENOMIC DNA]</scope>
    <source>
        <strain evidence="7">Edinburgh</strain>
    </source>
</reference>
<evidence type="ECO:0000313" key="7">
    <source>
        <dbReference type="EMBL" id="ORC93326.1"/>
    </source>
</evidence>
<feature type="transmembrane region" description="Helical" evidence="6">
    <location>
        <begin position="298"/>
        <end position="321"/>
    </location>
</feature>
<dbReference type="Pfam" id="PF07690">
    <property type="entry name" value="MFS_1"/>
    <property type="match status" value="1"/>
</dbReference>
<feature type="transmembrane region" description="Helical" evidence="6">
    <location>
        <begin position="163"/>
        <end position="182"/>
    </location>
</feature>
<keyword evidence="4 6" id="KW-0472">Membrane</keyword>
<protein>
    <submittedName>
        <fullName evidence="7">MFS transporter</fullName>
    </submittedName>
</protein>
<proteinExistence type="predicted"/>
<dbReference type="EMBL" id="NBCO01000001">
    <property type="protein sequence ID" value="ORC93326.1"/>
    <property type="molecule type" value="Genomic_DNA"/>
</dbReference>
<feature type="region of interest" description="Disordered" evidence="5">
    <location>
        <begin position="81"/>
        <end position="101"/>
    </location>
</feature>
<dbReference type="AlphaFoldDB" id="A0A1X0P8S3"/>
<feature type="transmembrane region" description="Helical" evidence="6">
    <location>
        <begin position="581"/>
        <end position="603"/>
    </location>
</feature>
<dbReference type="Proteomes" id="UP000192257">
    <property type="component" value="Unassembled WGS sequence"/>
</dbReference>
<feature type="transmembrane region" description="Helical" evidence="6">
    <location>
        <begin position="544"/>
        <end position="561"/>
    </location>
</feature>
<evidence type="ECO:0000256" key="1">
    <source>
        <dbReference type="ARBA" id="ARBA00004141"/>
    </source>
</evidence>
<organism evidence="7 8">
    <name type="scientific">Trypanosoma theileri</name>
    <dbReference type="NCBI Taxonomy" id="67003"/>
    <lineage>
        <taxon>Eukaryota</taxon>
        <taxon>Discoba</taxon>
        <taxon>Euglenozoa</taxon>
        <taxon>Kinetoplastea</taxon>
        <taxon>Metakinetoplastina</taxon>
        <taxon>Trypanosomatida</taxon>
        <taxon>Trypanosomatidae</taxon>
        <taxon>Trypanosoma</taxon>
    </lineage>
</organism>
<evidence type="ECO:0000256" key="4">
    <source>
        <dbReference type="ARBA" id="ARBA00023136"/>
    </source>
</evidence>
<dbReference type="GO" id="GO:0022857">
    <property type="term" value="F:transmembrane transporter activity"/>
    <property type="evidence" value="ECO:0007669"/>
    <property type="project" value="InterPro"/>
</dbReference>
<sequence>MNYEENLLSGSSSGDFRTSSPPIVPFTARECGSRVPGESTVAGSTMMGKDGIDLNNAAQSSFHRCTLSSTLSEYTPFISRRTSAPEQEKHHHHGSENGETRKSTLTELLLTPFESPVAGNDPRRFLVTLSYSMLAISNSMQWVTFSPVPNEVELFFHTTATEINYLASIYLIVYAFAVVMSCKAMESVGLKKSLNIAAVLNFIGATIKIIALYVFPRSPLLFCSQIINALAQVFIVAHPPTIANLWFNDKFRTAANATMTAAQNVGIAIGVILPTFFICGNKNSDKDDSKYMQILYKGFAQFFWTQLAIAIVALGMMVFLFPVRPKCAASLTASEAIQNDQQRSHRNRLNFRQRIIEKDLRRRRAQQKRQSQREKGGTTLPSNLPSPPVTSDIDVKSPSHDRLTSSVQENFSDSCNKWQSTTSTTNNNTTIVPSVSYASVNRELYMPLPDDDEIDDSLHEGITEEERLQRSLVSAVAVTVAESSTNNSTRESGCYTSENDLEEVILDLEAKLGRIREAELKFPKINVLGIVRDSFRVVRVNSSFAFMTLSSFLQLGLVWSLPTVIPQILSPLGVSESLAGWIGFVNLASGAITAPLLAPLLIGNRNNYKGALIGCVAVLLLSMSIMLLLLMYAVSLPQGPIREEHNNHAVVFIFFIGWGGIGGVFQNVMLPLMFEFGTELTFPVSQTITAAMTIWTGNAASFIFTEVFSFVLGLRPSIREAFISWCIVIVLTLLGGLSLLAVYPYRLREKHMANLAMLGVETRRASRNSIFDRCESLQ</sequence>
<evidence type="ECO:0000256" key="2">
    <source>
        <dbReference type="ARBA" id="ARBA00022692"/>
    </source>
</evidence>
<feature type="region of interest" description="Disordered" evidence="5">
    <location>
        <begin position="1"/>
        <end position="39"/>
    </location>
</feature>
<keyword evidence="8" id="KW-1185">Reference proteome</keyword>
<evidence type="ECO:0000256" key="3">
    <source>
        <dbReference type="ARBA" id="ARBA00022989"/>
    </source>
</evidence>
<dbReference type="SUPFAM" id="SSF103473">
    <property type="entry name" value="MFS general substrate transporter"/>
    <property type="match status" value="1"/>
</dbReference>
<dbReference type="InterPro" id="IPR011701">
    <property type="entry name" value="MFS"/>
</dbReference>
<comment type="caution">
    <text evidence="7">The sequence shown here is derived from an EMBL/GenBank/DDBJ whole genome shotgun (WGS) entry which is preliminary data.</text>
</comment>
<gene>
    <name evidence="7" type="ORF">TM35_000012030</name>
</gene>
<dbReference type="RefSeq" id="XP_028887392.1">
    <property type="nucleotide sequence ID" value="XM_029020884.1"/>
</dbReference>
<feature type="transmembrane region" description="Helical" evidence="6">
    <location>
        <begin position="259"/>
        <end position="278"/>
    </location>
</feature>
<dbReference type="GO" id="GO:0016020">
    <property type="term" value="C:membrane"/>
    <property type="evidence" value="ECO:0007669"/>
    <property type="project" value="UniProtKB-SubCell"/>
</dbReference>
<feature type="transmembrane region" description="Helical" evidence="6">
    <location>
        <begin position="194"/>
        <end position="214"/>
    </location>
</feature>
<dbReference type="InterPro" id="IPR036259">
    <property type="entry name" value="MFS_trans_sf"/>
</dbReference>
<feature type="transmembrane region" description="Helical" evidence="6">
    <location>
        <begin position="688"/>
        <end position="710"/>
    </location>
</feature>
<feature type="transmembrane region" description="Helical" evidence="6">
    <location>
        <begin position="722"/>
        <end position="743"/>
    </location>
</feature>
<feature type="region of interest" description="Disordered" evidence="5">
    <location>
        <begin position="360"/>
        <end position="405"/>
    </location>
</feature>
<dbReference type="InterPro" id="IPR049680">
    <property type="entry name" value="FLVCR1-2_SLC49-like"/>
</dbReference>